<keyword evidence="1" id="KW-0812">Transmembrane</keyword>
<reference evidence="3" key="1">
    <citation type="submission" date="2017-09" db="EMBL/GenBank/DDBJ databases">
        <title>Depth-based differentiation of microbial function through sediment-hosted aquifers and enrichment of novel symbionts in the deep terrestrial subsurface.</title>
        <authorList>
            <person name="Probst A.J."/>
            <person name="Ladd B."/>
            <person name="Jarett J.K."/>
            <person name="Geller-Mcgrath D.E."/>
            <person name="Sieber C.M.K."/>
            <person name="Emerson J.B."/>
            <person name="Anantharaman K."/>
            <person name="Thomas B.C."/>
            <person name="Malmstrom R."/>
            <person name="Stieglmeier M."/>
            <person name="Klingl A."/>
            <person name="Woyke T."/>
            <person name="Ryan C.M."/>
            <person name="Banfield J.F."/>
        </authorList>
    </citation>
    <scope>NUCLEOTIDE SEQUENCE [LARGE SCALE GENOMIC DNA]</scope>
</reference>
<protein>
    <submittedName>
        <fullName evidence="2">Uncharacterized protein</fullName>
    </submittedName>
</protein>
<keyword evidence="1" id="KW-0472">Membrane</keyword>
<comment type="caution">
    <text evidence="2">The sequence shown here is derived from an EMBL/GenBank/DDBJ whole genome shotgun (WGS) entry which is preliminary data.</text>
</comment>
<gene>
    <name evidence="2" type="ORF">COU85_00020</name>
</gene>
<dbReference type="EMBL" id="PFEA01000002">
    <property type="protein sequence ID" value="PJE60104.1"/>
    <property type="molecule type" value="Genomic_DNA"/>
</dbReference>
<keyword evidence="1" id="KW-1133">Transmembrane helix</keyword>
<dbReference type="Proteomes" id="UP000231086">
    <property type="component" value="Unassembled WGS sequence"/>
</dbReference>
<name>A0A2M8KJL5_9BACT</name>
<organism evidence="2 3">
    <name type="scientific">Candidatus Portnoybacteria bacterium CG10_big_fil_rev_8_21_14_0_10_44_7</name>
    <dbReference type="NCBI Taxonomy" id="1974816"/>
    <lineage>
        <taxon>Bacteria</taxon>
        <taxon>Candidatus Portnoyibacteriota</taxon>
    </lineage>
</organism>
<sequence length="112" mass="12988">MNENCKLIIDNFKKFMLFDYLFLPVLFALLLYFSWRDFRSGKISNRWLLVGFAWGGAVLLALFLWTLVARPVSLFVYERFWHIAGNQARPVFTVSLVYLGQTLGNFATAVLV</sequence>
<dbReference type="AlphaFoldDB" id="A0A2M8KJL5"/>
<accession>A0A2M8KJL5</accession>
<feature type="transmembrane region" description="Helical" evidence="1">
    <location>
        <begin position="15"/>
        <end position="35"/>
    </location>
</feature>
<feature type="non-terminal residue" evidence="2">
    <location>
        <position position="112"/>
    </location>
</feature>
<proteinExistence type="predicted"/>
<evidence type="ECO:0000313" key="3">
    <source>
        <dbReference type="Proteomes" id="UP000231086"/>
    </source>
</evidence>
<feature type="transmembrane region" description="Helical" evidence="1">
    <location>
        <begin position="47"/>
        <end position="68"/>
    </location>
</feature>
<evidence type="ECO:0000313" key="2">
    <source>
        <dbReference type="EMBL" id="PJE60104.1"/>
    </source>
</evidence>
<evidence type="ECO:0000256" key="1">
    <source>
        <dbReference type="SAM" id="Phobius"/>
    </source>
</evidence>